<protein>
    <submittedName>
        <fullName evidence="3">Phage holin family protein</fullName>
    </submittedName>
</protein>
<dbReference type="Proteomes" id="UP001218638">
    <property type="component" value="Chromosome"/>
</dbReference>
<evidence type="ECO:0000313" key="3">
    <source>
        <dbReference type="EMBL" id="WED64692.1"/>
    </source>
</evidence>
<dbReference type="RefSeq" id="WP_330929977.1">
    <property type="nucleotide sequence ID" value="NZ_CP119075.1"/>
</dbReference>
<feature type="region of interest" description="Disordered" evidence="1">
    <location>
        <begin position="1"/>
        <end position="22"/>
    </location>
</feature>
<feature type="transmembrane region" description="Helical" evidence="2">
    <location>
        <begin position="87"/>
        <end position="108"/>
    </location>
</feature>
<proteinExistence type="predicted"/>
<keyword evidence="2" id="KW-0812">Transmembrane</keyword>
<keyword evidence="2" id="KW-0472">Membrane</keyword>
<keyword evidence="4" id="KW-1185">Reference proteome</keyword>
<evidence type="ECO:0000256" key="1">
    <source>
        <dbReference type="SAM" id="MobiDB-lite"/>
    </source>
</evidence>
<reference evidence="3" key="1">
    <citation type="submission" date="2023-03" db="EMBL/GenBank/DDBJ databases">
        <title>Lomoglobus Profundus gen. nov., sp. nov., a novel member of the phylum Verrucomicrobia, isolated from deep-marine sediment of South China Sea.</title>
        <authorList>
            <person name="Ahmad T."/>
            <person name="Ishaq S.E."/>
            <person name="Wang F."/>
        </authorList>
    </citation>
    <scope>NUCLEOTIDE SEQUENCE</scope>
    <source>
        <strain evidence="3">LMO-M01</strain>
    </source>
</reference>
<name>A0AAE9ZV60_9BACT</name>
<evidence type="ECO:0000313" key="4">
    <source>
        <dbReference type="Proteomes" id="UP001218638"/>
    </source>
</evidence>
<gene>
    <name evidence="3" type="ORF">PXH66_20300</name>
</gene>
<organism evidence="3 4">
    <name type="scientific">Synoicihabitans lomoniglobus</name>
    <dbReference type="NCBI Taxonomy" id="2909285"/>
    <lineage>
        <taxon>Bacteria</taxon>
        <taxon>Pseudomonadati</taxon>
        <taxon>Verrucomicrobiota</taxon>
        <taxon>Opitutia</taxon>
        <taxon>Opitutales</taxon>
        <taxon>Opitutaceae</taxon>
        <taxon>Synoicihabitans</taxon>
    </lineage>
</organism>
<accession>A0AAE9ZV60</accession>
<sequence length="147" mass="15905">MVSPQHDSESDTAAPSPDDDERLSSVRIAMRALDHRARLAALEFREARSELMRFSVLAIVAIGALQLAAMMGLAALMAATWDTEWRVWAPIMAAVGLAGGGVVTILVIRWRAGQWMPFGDVLGQVSRDAQSLHALFNPPPPKEDSDG</sequence>
<dbReference type="AlphaFoldDB" id="A0AAE9ZV60"/>
<feature type="transmembrane region" description="Helical" evidence="2">
    <location>
        <begin position="54"/>
        <end position="81"/>
    </location>
</feature>
<evidence type="ECO:0000256" key="2">
    <source>
        <dbReference type="SAM" id="Phobius"/>
    </source>
</evidence>
<dbReference type="EMBL" id="CP119075">
    <property type="protein sequence ID" value="WED64692.1"/>
    <property type="molecule type" value="Genomic_DNA"/>
</dbReference>
<keyword evidence="2" id="KW-1133">Transmembrane helix</keyword>
<dbReference type="KEGG" id="slom:PXH66_20300"/>